<keyword evidence="3" id="KW-1185">Reference proteome</keyword>
<gene>
    <name evidence="2" type="ORF">NCGR_LOCUS42235</name>
</gene>
<organism evidence="2 3">
    <name type="scientific">Miscanthus lutarioriparius</name>
    <dbReference type="NCBI Taxonomy" id="422564"/>
    <lineage>
        <taxon>Eukaryota</taxon>
        <taxon>Viridiplantae</taxon>
        <taxon>Streptophyta</taxon>
        <taxon>Embryophyta</taxon>
        <taxon>Tracheophyta</taxon>
        <taxon>Spermatophyta</taxon>
        <taxon>Magnoliopsida</taxon>
        <taxon>Liliopsida</taxon>
        <taxon>Poales</taxon>
        <taxon>Poaceae</taxon>
        <taxon>PACMAD clade</taxon>
        <taxon>Panicoideae</taxon>
        <taxon>Andropogonodae</taxon>
        <taxon>Andropogoneae</taxon>
        <taxon>Saccharinae</taxon>
        <taxon>Miscanthus</taxon>
    </lineage>
</organism>
<proteinExistence type="predicted"/>
<dbReference type="EMBL" id="CAJGYO010000010">
    <property type="protein sequence ID" value="CAD6258769.1"/>
    <property type="molecule type" value="Genomic_DNA"/>
</dbReference>
<evidence type="ECO:0000313" key="3">
    <source>
        <dbReference type="Proteomes" id="UP000604825"/>
    </source>
</evidence>
<feature type="domain" description="At1g61320/AtMIF1 LRR" evidence="1">
    <location>
        <begin position="85"/>
        <end position="413"/>
    </location>
</feature>
<accession>A0A811QPI3</accession>
<dbReference type="SUPFAM" id="SSF52047">
    <property type="entry name" value="RNI-like"/>
    <property type="match status" value="1"/>
</dbReference>
<protein>
    <recommendedName>
        <fullName evidence="1">At1g61320/AtMIF1 LRR domain-containing protein</fullName>
    </recommendedName>
</protein>
<evidence type="ECO:0000259" key="1">
    <source>
        <dbReference type="Pfam" id="PF23622"/>
    </source>
</evidence>
<reference evidence="2" key="1">
    <citation type="submission" date="2020-10" db="EMBL/GenBank/DDBJ databases">
        <authorList>
            <person name="Han B."/>
            <person name="Lu T."/>
            <person name="Zhao Q."/>
            <person name="Huang X."/>
            <person name="Zhao Y."/>
        </authorList>
    </citation>
    <scope>NUCLEOTIDE SEQUENCE</scope>
</reference>
<dbReference type="PANTHER" id="PTHR34145:SF16">
    <property type="entry name" value="F-BOX DOMAIN-CONTAINING PROTEIN"/>
    <property type="match status" value="1"/>
</dbReference>
<sequence length="462" mass="51792">MQRNQFCSVYLIRSGDWQCFDIWRHIHSLMPMRDAARAVCVSHAFLRSWRCHPNLTFCGTTLGMNKKACANDETARDFSSKVDHILKKHSGIGVKKLVINMCGYYAANDSCYLNSLLLTAVTPGIEELLLILPMRATYNFPCSLLSNGSGDSIWYLKLGGCSLRPKAELPWLKSLTKVQLNAVSFTGDELGCLLCNSFALERLVIRYCGEIVCLKIPCMLRQLRHLEVICCGSLQVIDNKAPNISSFFYAGDRDHIQLSLGEALKVEYIRLIFSGALHYACVALPSIMPNLKIASILSTSEMVNTPMLHSKFLHLKKLSIALTARTFTPACDYFSLVSFLDACPSLETLVLDVGQEEMEHVSVFTDPSDLRKMQGHQHHKMKRVKILGFTSAKSLVELTCHFLESIASLNTLRWRPIRAVLGVLCLLTIVARAPHCPLMFSGKLNEDSWLSGHTLSLKFLPW</sequence>
<dbReference type="Gene3D" id="3.80.10.10">
    <property type="entry name" value="Ribonuclease Inhibitor"/>
    <property type="match status" value="1"/>
</dbReference>
<dbReference type="InterPro" id="IPR032675">
    <property type="entry name" value="LRR_dom_sf"/>
</dbReference>
<dbReference type="Proteomes" id="UP000604825">
    <property type="component" value="Unassembled WGS sequence"/>
</dbReference>
<evidence type="ECO:0000313" key="2">
    <source>
        <dbReference type="EMBL" id="CAD6258769.1"/>
    </source>
</evidence>
<name>A0A811QPI3_9POAL</name>
<dbReference type="Pfam" id="PF23622">
    <property type="entry name" value="LRR_At1g61320_AtMIF1"/>
    <property type="match status" value="1"/>
</dbReference>
<dbReference type="AlphaFoldDB" id="A0A811QPI3"/>
<dbReference type="PANTHER" id="PTHR34145">
    <property type="entry name" value="OS02G0105600 PROTEIN"/>
    <property type="match status" value="1"/>
</dbReference>
<dbReference type="OrthoDB" id="600819at2759"/>
<dbReference type="InterPro" id="IPR053772">
    <property type="entry name" value="At1g61320/At1g61330-like"/>
</dbReference>
<comment type="caution">
    <text evidence="2">The sequence shown here is derived from an EMBL/GenBank/DDBJ whole genome shotgun (WGS) entry which is preliminary data.</text>
</comment>
<dbReference type="InterPro" id="IPR055357">
    <property type="entry name" value="LRR_At1g61320_AtMIF1"/>
</dbReference>